<keyword evidence="1" id="KW-0732">Signal</keyword>
<accession>A0ABW2Y8R9</accession>
<dbReference type="Proteomes" id="UP001597110">
    <property type="component" value="Unassembled WGS sequence"/>
</dbReference>
<feature type="signal peptide" evidence="1">
    <location>
        <begin position="1"/>
        <end position="22"/>
    </location>
</feature>
<sequence length="137" mass="15088">MRLSAVALSVFALLAFSGTVHAGRTAPLVDPAPVSVPAGATQESLVKDIKRALLGRGWTITAERPGEIDSTLFIRDHEAKIRITYDQQSVRFAYVDSKNLNYRLDRKGKAEIHANYLGWIKNLTNDLGVNLQLSQTP</sequence>
<gene>
    <name evidence="2" type="ORF">ACFQ0E_04505</name>
</gene>
<protein>
    <recommendedName>
        <fullName evidence="4">Lipoprotein</fullName>
    </recommendedName>
</protein>
<feature type="chain" id="PRO_5046793307" description="Lipoprotein" evidence="1">
    <location>
        <begin position="23"/>
        <end position="137"/>
    </location>
</feature>
<dbReference type="RefSeq" id="WP_386822493.1">
    <property type="nucleotide sequence ID" value="NZ_JBHTIF010000001.1"/>
</dbReference>
<reference evidence="3" key="1">
    <citation type="journal article" date="2019" name="Int. J. Syst. Evol. Microbiol.">
        <title>The Global Catalogue of Microorganisms (GCM) 10K type strain sequencing project: providing services to taxonomists for standard genome sequencing and annotation.</title>
        <authorList>
            <consortium name="The Broad Institute Genomics Platform"/>
            <consortium name="The Broad Institute Genome Sequencing Center for Infectious Disease"/>
            <person name="Wu L."/>
            <person name="Ma J."/>
        </authorList>
    </citation>
    <scope>NUCLEOTIDE SEQUENCE [LARGE SCALE GENOMIC DNA]</scope>
    <source>
        <strain evidence="3">CCUG 55585</strain>
    </source>
</reference>
<proteinExistence type="predicted"/>
<evidence type="ECO:0008006" key="4">
    <source>
        <dbReference type="Google" id="ProtNLM"/>
    </source>
</evidence>
<evidence type="ECO:0000313" key="2">
    <source>
        <dbReference type="EMBL" id="MFD0724856.1"/>
    </source>
</evidence>
<name>A0ABW2Y8R9_9GAMM</name>
<keyword evidence="3" id="KW-1185">Reference proteome</keyword>
<dbReference type="EMBL" id="JBHTIF010000001">
    <property type="protein sequence ID" value="MFD0724856.1"/>
    <property type="molecule type" value="Genomic_DNA"/>
</dbReference>
<evidence type="ECO:0000313" key="3">
    <source>
        <dbReference type="Proteomes" id="UP001597110"/>
    </source>
</evidence>
<evidence type="ECO:0000256" key="1">
    <source>
        <dbReference type="SAM" id="SignalP"/>
    </source>
</evidence>
<organism evidence="2 3">
    <name type="scientific">Lysobacter brunescens</name>
    <dbReference type="NCBI Taxonomy" id="262323"/>
    <lineage>
        <taxon>Bacteria</taxon>
        <taxon>Pseudomonadati</taxon>
        <taxon>Pseudomonadota</taxon>
        <taxon>Gammaproteobacteria</taxon>
        <taxon>Lysobacterales</taxon>
        <taxon>Lysobacteraceae</taxon>
        <taxon>Lysobacter</taxon>
    </lineage>
</organism>
<comment type="caution">
    <text evidence="2">The sequence shown here is derived from an EMBL/GenBank/DDBJ whole genome shotgun (WGS) entry which is preliminary data.</text>
</comment>